<reference evidence="2 4" key="3">
    <citation type="submission" date="2018-03" db="EMBL/GenBank/DDBJ databases">
        <title>Genomic Encyclopedia of Archaeal and Bacterial Type Strains, Phase II (KMG-II): from individual species to whole genera.</title>
        <authorList>
            <person name="Goeker M."/>
        </authorList>
    </citation>
    <scope>NUCLEOTIDE SEQUENCE [LARGE SCALE GENOMIC DNA]</scope>
    <source>
        <strain evidence="2 4">DSM 25227</strain>
    </source>
</reference>
<sequence>MSAPDYTPPMRALQDRFETRRLADKIAEHVFHEELKEDEADLITNAMFFFMATTDAYGRPQCSYKGGPRGFVKVIGPAELVFPLYEGNGLYLSAGNIADKSRVGLLFIDFEAQKRTRVNGVADLIDDHPALVDTAAAQLGVRVRITDIHPNCLRNVHKMQFVETSSYTPKSDDQDVEKAPWGESFRDVLPAHMRPAHLR</sequence>
<dbReference type="RefSeq" id="WP_109566480.1">
    <property type="nucleotide sequence ID" value="NZ_QGDJ01000023.1"/>
</dbReference>
<proteinExistence type="predicted"/>
<evidence type="ECO:0000313" key="5">
    <source>
        <dbReference type="Proteomes" id="UP000251571"/>
    </source>
</evidence>
<dbReference type="PANTHER" id="PTHR42815:SF2">
    <property type="entry name" value="FAD-BINDING, PUTATIVE (AFU_ORTHOLOGUE AFUA_6G07600)-RELATED"/>
    <property type="match status" value="1"/>
</dbReference>
<accession>A0A2Y9B5G4</accession>
<dbReference type="Proteomes" id="UP000245839">
    <property type="component" value="Unassembled WGS sequence"/>
</dbReference>
<evidence type="ECO:0000313" key="3">
    <source>
        <dbReference type="EMBL" id="SSA51661.1"/>
    </source>
</evidence>
<dbReference type="EMBL" id="UETC01000023">
    <property type="protein sequence ID" value="SSA51661.1"/>
    <property type="molecule type" value="Genomic_DNA"/>
</dbReference>
<dbReference type="InterPro" id="IPR012349">
    <property type="entry name" value="Split_barrel_FMN-bd"/>
</dbReference>
<dbReference type="SUPFAM" id="SSF50475">
    <property type="entry name" value="FMN-binding split barrel"/>
    <property type="match status" value="1"/>
</dbReference>
<reference evidence="5" key="1">
    <citation type="submission" date="2016-10" db="EMBL/GenBank/DDBJ databases">
        <authorList>
            <person name="Varghese N."/>
            <person name="Submissions S."/>
        </authorList>
    </citation>
    <scope>NUCLEOTIDE SEQUENCE [LARGE SCALE GENOMIC DNA]</scope>
    <source>
        <strain evidence="5">DSM 25227</strain>
    </source>
</reference>
<evidence type="ECO:0000313" key="4">
    <source>
        <dbReference type="Proteomes" id="UP000245839"/>
    </source>
</evidence>
<dbReference type="OrthoDB" id="9790331at2"/>
<dbReference type="Proteomes" id="UP000251571">
    <property type="component" value="Unassembled WGS sequence"/>
</dbReference>
<organism evidence="3 5">
    <name type="scientific">Jannaschia seohaensis</name>
    <dbReference type="NCBI Taxonomy" id="475081"/>
    <lineage>
        <taxon>Bacteria</taxon>
        <taxon>Pseudomonadati</taxon>
        <taxon>Pseudomonadota</taxon>
        <taxon>Alphaproteobacteria</taxon>
        <taxon>Rhodobacterales</taxon>
        <taxon>Roseobacteraceae</taxon>
        <taxon>Jannaschia</taxon>
    </lineage>
</organism>
<dbReference type="AlphaFoldDB" id="A0A2Y9B5G4"/>
<evidence type="ECO:0000313" key="2">
    <source>
        <dbReference type="EMBL" id="PWJ10510.1"/>
    </source>
</evidence>
<dbReference type="EMBL" id="QGDJ01000023">
    <property type="protein sequence ID" value="PWJ10510.1"/>
    <property type="molecule type" value="Genomic_DNA"/>
</dbReference>
<evidence type="ECO:0000259" key="1">
    <source>
        <dbReference type="Pfam" id="PF01243"/>
    </source>
</evidence>
<dbReference type="Pfam" id="PF01243">
    <property type="entry name" value="PNPOx_N"/>
    <property type="match status" value="1"/>
</dbReference>
<gene>
    <name evidence="2" type="ORF">BCF38_12320</name>
    <name evidence="3" type="ORF">SAMN05421539_12320</name>
</gene>
<reference evidence="3" key="2">
    <citation type="submission" date="2016-10" db="EMBL/GenBank/DDBJ databases">
        <authorList>
            <person name="Cai Z."/>
        </authorList>
    </citation>
    <scope>NUCLEOTIDE SEQUENCE [LARGE SCALE GENOMIC DNA]</scope>
    <source>
        <strain evidence="3">DSM 25227</strain>
    </source>
</reference>
<dbReference type="PANTHER" id="PTHR42815">
    <property type="entry name" value="FAD-BINDING, PUTATIVE (AFU_ORTHOLOGUE AFUA_6G07600)-RELATED"/>
    <property type="match status" value="1"/>
</dbReference>
<feature type="domain" description="Pyridoxamine 5'-phosphate oxidase N-terminal" evidence="1">
    <location>
        <begin position="37"/>
        <end position="137"/>
    </location>
</feature>
<dbReference type="Gene3D" id="2.30.110.10">
    <property type="entry name" value="Electron Transport, Fmn-binding Protein, Chain A"/>
    <property type="match status" value="1"/>
</dbReference>
<dbReference type="InterPro" id="IPR011576">
    <property type="entry name" value="Pyridox_Oxase_N"/>
</dbReference>
<keyword evidence="4" id="KW-1185">Reference proteome</keyword>
<name>A0A2Y9B5G4_9RHOB</name>
<protein>
    <recommendedName>
        <fullName evidence="1">Pyridoxamine 5'-phosphate oxidase N-terminal domain-containing protein</fullName>
    </recommendedName>
</protein>